<proteinExistence type="predicted"/>
<evidence type="ECO:0000256" key="1">
    <source>
        <dbReference type="SAM" id="SignalP"/>
    </source>
</evidence>
<dbReference type="InterPro" id="IPR006771">
    <property type="entry name" value="CetA-like"/>
</dbReference>
<dbReference type="Proteomes" id="UP000799750">
    <property type="component" value="Unassembled WGS sequence"/>
</dbReference>
<gene>
    <name evidence="2" type="ORF">BU16DRAFT_545560</name>
</gene>
<feature type="signal peptide" evidence="1">
    <location>
        <begin position="1"/>
        <end position="17"/>
    </location>
</feature>
<evidence type="ECO:0000313" key="3">
    <source>
        <dbReference type="Proteomes" id="UP000799750"/>
    </source>
</evidence>
<sequence length="169" mass="18325">MRFTFLLPLLLAPSTLAADLWIYNACGSNPLGAIPIYTVGATTRFEGMSLWEEWTHLPLHHDAVTGGVSLKFGDFEAGQPHLELNYNVDDAAGRVFYTLENVNGALFDGRLVELRVPGCPGVSWLKGSGEGVGTLSCEGGASLVLSFCGTDYWPRRGVGRIHRRRPFGG</sequence>
<dbReference type="AlphaFoldDB" id="A0A6A6Q8F6"/>
<keyword evidence="3" id="KW-1185">Reference proteome</keyword>
<reference evidence="2" key="1">
    <citation type="journal article" date="2020" name="Stud. Mycol.">
        <title>101 Dothideomycetes genomes: a test case for predicting lifestyles and emergence of pathogens.</title>
        <authorList>
            <person name="Haridas S."/>
            <person name="Albert R."/>
            <person name="Binder M."/>
            <person name="Bloem J."/>
            <person name="Labutti K."/>
            <person name="Salamov A."/>
            <person name="Andreopoulos B."/>
            <person name="Baker S."/>
            <person name="Barry K."/>
            <person name="Bills G."/>
            <person name="Bluhm B."/>
            <person name="Cannon C."/>
            <person name="Castanera R."/>
            <person name="Culley D."/>
            <person name="Daum C."/>
            <person name="Ezra D."/>
            <person name="Gonzalez J."/>
            <person name="Henrissat B."/>
            <person name="Kuo A."/>
            <person name="Liang C."/>
            <person name="Lipzen A."/>
            <person name="Lutzoni F."/>
            <person name="Magnuson J."/>
            <person name="Mondo S."/>
            <person name="Nolan M."/>
            <person name="Ohm R."/>
            <person name="Pangilinan J."/>
            <person name="Park H.-J."/>
            <person name="Ramirez L."/>
            <person name="Alfaro M."/>
            <person name="Sun H."/>
            <person name="Tritt A."/>
            <person name="Yoshinaga Y."/>
            <person name="Zwiers L.-H."/>
            <person name="Turgeon B."/>
            <person name="Goodwin S."/>
            <person name="Spatafora J."/>
            <person name="Crous P."/>
            <person name="Grigoriev I."/>
        </authorList>
    </citation>
    <scope>NUCLEOTIDE SEQUENCE</scope>
    <source>
        <strain evidence="2">CBS 269.34</strain>
    </source>
</reference>
<organism evidence="2 3">
    <name type="scientific">Lophium mytilinum</name>
    <dbReference type="NCBI Taxonomy" id="390894"/>
    <lineage>
        <taxon>Eukaryota</taxon>
        <taxon>Fungi</taxon>
        <taxon>Dikarya</taxon>
        <taxon>Ascomycota</taxon>
        <taxon>Pezizomycotina</taxon>
        <taxon>Dothideomycetes</taxon>
        <taxon>Pleosporomycetidae</taxon>
        <taxon>Mytilinidiales</taxon>
        <taxon>Mytilinidiaceae</taxon>
        <taxon>Lophium</taxon>
    </lineage>
</organism>
<keyword evidence="1" id="KW-0732">Signal</keyword>
<evidence type="ECO:0000313" key="2">
    <source>
        <dbReference type="EMBL" id="KAF2488284.1"/>
    </source>
</evidence>
<accession>A0A6A6Q8F6</accession>
<dbReference type="EMBL" id="MU004204">
    <property type="protein sequence ID" value="KAF2488284.1"/>
    <property type="molecule type" value="Genomic_DNA"/>
</dbReference>
<protein>
    <recommendedName>
        <fullName evidence="4">BYS1 domain protein</fullName>
    </recommendedName>
</protein>
<dbReference type="Pfam" id="PF04681">
    <property type="entry name" value="Bys1"/>
    <property type="match status" value="1"/>
</dbReference>
<evidence type="ECO:0008006" key="4">
    <source>
        <dbReference type="Google" id="ProtNLM"/>
    </source>
</evidence>
<feature type="chain" id="PRO_5025345806" description="BYS1 domain protein" evidence="1">
    <location>
        <begin position="18"/>
        <end position="169"/>
    </location>
</feature>
<name>A0A6A6Q8F6_9PEZI</name>